<feature type="transmembrane region" description="Helical" evidence="7">
    <location>
        <begin position="160"/>
        <end position="180"/>
    </location>
</feature>
<keyword evidence="4 7" id="KW-0812">Transmembrane</keyword>
<feature type="transmembrane region" description="Helical" evidence="7">
    <location>
        <begin position="7"/>
        <end position="32"/>
    </location>
</feature>
<evidence type="ECO:0000256" key="7">
    <source>
        <dbReference type="SAM" id="Phobius"/>
    </source>
</evidence>
<keyword evidence="3" id="KW-1003">Cell membrane</keyword>
<evidence type="ECO:0000256" key="4">
    <source>
        <dbReference type="ARBA" id="ARBA00022692"/>
    </source>
</evidence>
<dbReference type="SUPFAM" id="SSF103473">
    <property type="entry name" value="MFS general substrate transporter"/>
    <property type="match status" value="1"/>
</dbReference>
<sequence>MNKNFTVVLAADFLSVSGLWFGIFANFQLMILLGLTDFYKALILVVGPVFLILTSPYAGKVIDRYPVKNIITIAGLVQFSCAILQLYAFYSNSVLILIFSLVMLNIANAFYTPSLKSAIAFIVPNQKLLEANALYMNVTTISRISITAISGLALSFLPLLHMYIAVIICYFIMNFLRLYIHINESIDKRSFQKSLPFKDVFLLLGKKPILIGLMMNVSMIYLFLGGSNLVILKLSELHENHVIQGFLYGIEGIFLMIAGFVVKKIYGKRNLLLINTVLVTGTGIAVYIMQFGVYSVWSAFLGYSLFGFFMGCWLPSYSTISQLIIPEEIRGRFFAFQEMWNRITQQLALLYTGFMLEFFNLFSHLHMTSIAIISISLVVLVWNFKRDFTISLHESTFNK</sequence>
<proteinExistence type="predicted"/>
<feature type="transmembrane region" description="Helical" evidence="7">
    <location>
        <begin position="243"/>
        <end position="262"/>
    </location>
</feature>
<name>A0ABT9IU86_9BACL</name>
<feature type="transmembrane region" description="Helical" evidence="7">
    <location>
        <begin position="94"/>
        <end position="112"/>
    </location>
</feature>
<gene>
    <name evidence="8" type="ORF">Q5Y73_02270</name>
</gene>
<keyword evidence="6 7" id="KW-0472">Membrane</keyword>
<keyword evidence="9" id="KW-1185">Reference proteome</keyword>
<dbReference type="Pfam" id="PF07690">
    <property type="entry name" value="MFS_1"/>
    <property type="match status" value="1"/>
</dbReference>
<feature type="transmembrane region" description="Helical" evidence="7">
    <location>
        <begin position="200"/>
        <end position="223"/>
    </location>
</feature>
<feature type="transmembrane region" description="Helical" evidence="7">
    <location>
        <begin position="365"/>
        <end position="384"/>
    </location>
</feature>
<dbReference type="PANTHER" id="PTHR43266">
    <property type="entry name" value="MACROLIDE-EFFLUX PROTEIN"/>
    <property type="match status" value="1"/>
</dbReference>
<comment type="caution">
    <text evidence="8">The sequence shown here is derived from an EMBL/GenBank/DDBJ whole genome shotgun (WGS) entry which is preliminary data.</text>
</comment>
<keyword evidence="2" id="KW-0813">Transport</keyword>
<protein>
    <submittedName>
        <fullName evidence="8">MFS transporter</fullName>
    </submittedName>
</protein>
<evidence type="ECO:0000313" key="8">
    <source>
        <dbReference type="EMBL" id="MDP5272921.1"/>
    </source>
</evidence>
<keyword evidence="5 7" id="KW-1133">Transmembrane helix</keyword>
<comment type="subcellular location">
    <subcellularLocation>
        <location evidence="1">Cell membrane</location>
        <topology evidence="1">Multi-pass membrane protein</topology>
    </subcellularLocation>
</comment>
<evidence type="ECO:0000313" key="9">
    <source>
        <dbReference type="Proteomes" id="UP001231941"/>
    </source>
</evidence>
<dbReference type="PANTHER" id="PTHR43266:SF7">
    <property type="entry name" value="TRANSPORTER, PUTATIVE-RELATED"/>
    <property type="match status" value="1"/>
</dbReference>
<evidence type="ECO:0000256" key="5">
    <source>
        <dbReference type="ARBA" id="ARBA00022989"/>
    </source>
</evidence>
<organism evidence="8 9">
    <name type="scientific">Chengkuizengella axinellae</name>
    <dbReference type="NCBI Taxonomy" id="3064388"/>
    <lineage>
        <taxon>Bacteria</taxon>
        <taxon>Bacillati</taxon>
        <taxon>Bacillota</taxon>
        <taxon>Bacilli</taxon>
        <taxon>Bacillales</taxon>
        <taxon>Paenibacillaceae</taxon>
        <taxon>Chengkuizengella</taxon>
    </lineage>
</organism>
<dbReference type="EMBL" id="JAVAMP010000001">
    <property type="protein sequence ID" value="MDP5272921.1"/>
    <property type="molecule type" value="Genomic_DNA"/>
</dbReference>
<evidence type="ECO:0000256" key="3">
    <source>
        <dbReference type="ARBA" id="ARBA00022475"/>
    </source>
</evidence>
<dbReference type="Gene3D" id="1.20.1250.20">
    <property type="entry name" value="MFS general substrate transporter like domains"/>
    <property type="match status" value="1"/>
</dbReference>
<dbReference type="InterPro" id="IPR036259">
    <property type="entry name" value="MFS_trans_sf"/>
</dbReference>
<dbReference type="InterPro" id="IPR011701">
    <property type="entry name" value="MFS"/>
</dbReference>
<evidence type="ECO:0000256" key="6">
    <source>
        <dbReference type="ARBA" id="ARBA00023136"/>
    </source>
</evidence>
<accession>A0ABT9IU86</accession>
<feature type="transmembrane region" description="Helical" evidence="7">
    <location>
        <begin position="271"/>
        <end position="290"/>
    </location>
</feature>
<feature type="transmembrane region" description="Helical" evidence="7">
    <location>
        <begin position="133"/>
        <end position="154"/>
    </location>
</feature>
<reference evidence="8 9" key="1">
    <citation type="submission" date="2023-08" db="EMBL/GenBank/DDBJ databases">
        <authorList>
            <person name="Park J.-S."/>
        </authorList>
    </citation>
    <scope>NUCLEOTIDE SEQUENCE [LARGE SCALE GENOMIC DNA]</scope>
    <source>
        <strain evidence="8 9">2205SS18-9</strain>
    </source>
</reference>
<feature type="transmembrane region" description="Helical" evidence="7">
    <location>
        <begin position="38"/>
        <end position="58"/>
    </location>
</feature>
<evidence type="ECO:0000256" key="2">
    <source>
        <dbReference type="ARBA" id="ARBA00022448"/>
    </source>
</evidence>
<dbReference type="CDD" id="cd06173">
    <property type="entry name" value="MFS_MefA_like"/>
    <property type="match status" value="1"/>
</dbReference>
<evidence type="ECO:0000256" key="1">
    <source>
        <dbReference type="ARBA" id="ARBA00004651"/>
    </source>
</evidence>
<dbReference type="Proteomes" id="UP001231941">
    <property type="component" value="Unassembled WGS sequence"/>
</dbReference>
<feature type="transmembrane region" description="Helical" evidence="7">
    <location>
        <begin position="70"/>
        <end position="88"/>
    </location>
</feature>